<feature type="binding site" evidence="6">
    <location>
        <position position="367"/>
    </location>
    <ligand>
        <name>Zn(2+)</name>
        <dbReference type="ChEBI" id="CHEBI:29105"/>
    </ligand>
</feature>
<comment type="subcellular location">
    <subcellularLocation>
        <location evidence="6">Cell membrane</location>
        <topology evidence="6">Peripheral membrane protein</topology>
    </subcellularLocation>
</comment>
<dbReference type="Pfam" id="PF10070">
    <property type="entry name" value="DabA"/>
    <property type="match status" value="1"/>
</dbReference>
<sequence length="854" mass="90994">MTIQNPIALAPPAVSVAADRLALESAIHEACARIAPLWPLRGFVAVNPFLGFTGQGFAATCATMRRVARVDMLMPRDFYLDALAEGRIDDAALEAALAASPAIPGAPGDVAALRAAAQQERSWDQTLPGARHPAAVATVAEVLDSLSGGDREASRTRFMIDEISRWCGAYFDEGQASWRLPIRHLSPYAAWRATARHDRNPEAMGIEGFRASVLALPCDPVEAIGAVLAGLRIPERARVDYLHRALFDIRGWAAYARHLGWVAAQQGRDDDSLVGLLAIRIAWGYALFQARSQDGRFRRAWTHAIAAAASAPQDGQLGLDAELAIDLLLHEAYEEAARRQLAGRLRAHAAATPLRLPARPAIQAAFCIDVRSEVFRRALETAMPGAETIGFAGFFGFPIEYVPFGRTRGAAHCPVLLKPAFTVCEAVQGATPAEETGLHALRRLRQRAERAWKAFKRSAVSSFTHVETAGLLFGAKIASDSLGLTRIVAHPRDAALDAATAARLGPRIEAKEEAGRLTGFDDAQRLAMAEAVLKGMSLAGTTFARLVLLAGHGSTTVNNPHAAGLDCGACGGQTGEANARIAAAILNDPAVRSGLAGKGIQIPADTWFLPALHDTTTDAVAIFGEDAVPASHATDLARLKDALARAGALARVERAVLLGLEGAMDLDERITARSRDWSEVRPEWGLAGNAAFIAAPRSVTRGLALGGRAFLHDYDAAQDEGGGVLELIMTAPLVVASWINLQYFGSTVNNDAFGSGNKVLHNVIGQLGVLEGNAGDLRAGLPWQSVHDGERFVHEPLRLSVFIAAPEAAMEAVMAKHQGVRDLVENGWLHLHALAEGGRAIRRRVPGGGWVEES</sequence>
<dbReference type="RefSeq" id="WP_092960255.1">
    <property type="nucleotide sequence ID" value="NZ_FOSQ01000004.1"/>
</dbReference>
<dbReference type="EMBL" id="FOSQ01000004">
    <property type="protein sequence ID" value="SFK60541.1"/>
    <property type="molecule type" value="Genomic_DNA"/>
</dbReference>
<gene>
    <name evidence="6" type="primary">dabA</name>
    <name evidence="7" type="ORF">SAMN02745775_104222</name>
</gene>
<comment type="function">
    <text evidence="6">Part of an energy-coupled inorganic carbon pump.</text>
</comment>
<evidence type="ECO:0000256" key="4">
    <source>
        <dbReference type="ARBA" id="ARBA00022833"/>
    </source>
</evidence>
<dbReference type="PANTHER" id="PTHR38344">
    <property type="entry name" value="UPF0753 PROTEIN AQ_863"/>
    <property type="match status" value="1"/>
</dbReference>
<keyword evidence="5 6" id="KW-0472">Membrane</keyword>
<evidence type="ECO:0000313" key="7">
    <source>
        <dbReference type="EMBL" id="SFK60541.1"/>
    </source>
</evidence>
<dbReference type="OrthoDB" id="9805101at2"/>
<dbReference type="GO" id="GO:0005886">
    <property type="term" value="C:plasma membrane"/>
    <property type="evidence" value="ECO:0007669"/>
    <property type="project" value="UniProtKB-SubCell"/>
</dbReference>
<comment type="cofactor">
    <cofactor evidence="6">
        <name>Zn(2+)</name>
        <dbReference type="ChEBI" id="CHEBI:29105"/>
    </cofactor>
</comment>
<reference evidence="7 8" key="1">
    <citation type="submission" date="2016-10" db="EMBL/GenBank/DDBJ databases">
        <authorList>
            <person name="de Groot N.N."/>
        </authorList>
    </citation>
    <scope>NUCLEOTIDE SEQUENCE [LARGE SCALE GENOMIC DNA]</scope>
    <source>
        <strain evidence="7 8">DSM 19981</strain>
    </source>
</reference>
<evidence type="ECO:0000256" key="1">
    <source>
        <dbReference type="ARBA" id="ARBA00022448"/>
    </source>
</evidence>
<comment type="similarity">
    <text evidence="6">Belongs to the inorganic carbon transporter (TC 9.A.2) DabA family.</text>
</comment>
<evidence type="ECO:0000256" key="6">
    <source>
        <dbReference type="HAMAP-Rule" id="MF_01871"/>
    </source>
</evidence>
<evidence type="ECO:0000313" key="8">
    <source>
        <dbReference type="Proteomes" id="UP000199473"/>
    </source>
</evidence>
<comment type="subunit">
    <text evidence="6">Forms a complex with DabB.</text>
</comment>
<feature type="binding site" evidence="6">
    <location>
        <position position="552"/>
    </location>
    <ligand>
        <name>Zn(2+)</name>
        <dbReference type="ChEBI" id="CHEBI:29105"/>
    </ligand>
</feature>
<feature type="binding site" evidence="6">
    <location>
        <position position="567"/>
    </location>
    <ligand>
        <name>Zn(2+)</name>
        <dbReference type="ChEBI" id="CHEBI:29105"/>
    </ligand>
</feature>
<dbReference type="AlphaFoldDB" id="A0A1I4AXD6"/>
<dbReference type="STRING" id="1123062.SAMN02745775_104222"/>
<dbReference type="HAMAP" id="MF_01871">
    <property type="entry name" value="DabA"/>
    <property type="match status" value="1"/>
</dbReference>
<dbReference type="GO" id="GO:0008270">
    <property type="term" value="F:zinc ion binding"/>
    <property type="evidence" value="ECO:0007669"/>
    <property type="project" value="UniProtKB-UniRule"/>
</dbReference>
<organism evidence="7 8">
    <name type="scientific">Falsiroseomonas stagni DSM 19981</name>
    <dbReference type="NCBI Taxonomy" id="1123062"/>
    <lineage>
        <taxon>Bacteria</taxon>
        <taxon>Pseudomonadati</taxon>
        <taxon>Pseudomonadota</taxon>
        <taxon>Alphaproteobacteria</taxon>
        <taxon>Acetobacterales</taxon>
        <taxon>Roseomonadaceae</taxon>
        <taxon>Falsiroseomonas</taxon>
    </lineage>
</organism>
<name>A0A1I4AXD6_9PROT</name>
<dbReference type="PANTHER" id="PTHR38344:SF1">
    <property type="entry name" value="INORGANIC CARBON TRANSPORTER SUBUNIT DABA-RELATED"/>
    <property type="match status" value="1"/>
</dbReference>
<dbReference type="Proteomes" id="UP000199473">
    <property type="component" value="Unassembled WGS sequence"/>
</dbReference>
<evidence type="ECO:0000256" key="3">
    <source>
        <dbReference type="ARBA" id="ARBA00022723"/>
    </source>
</evidence>
<keyword evidence="1 6" id="KW-0813">Transport</keyword>
<accession>A0A1I4AXD6</accession>
<protein>
    <recommendedName>
        <fullName evidence="6">Probable inorganic carbon transporter subunit DabA</fullName>
    </recommendedName>
</protein>
<dbReference type="InterPro" id="IPR018752">
    <property type="entry name" value="DabA"/>
</dbReference>
<proteinExistence type="inferred from homology"/>
<keyword evidence="3 6" id="KW-0479">Metal-binding</keyword>
<evidence type="ECO:0000256" key="5">
    <source>
        <dbReference type="ARBA" id="ARBA00023136"/>
    </source>
</evidence>
<keyword evidence="2 6" id="KW-1003">Cell membrane</keyword>
<evidence type="ECO:0000256" key="2">
    <source>
        <dbReference type="ARBA" id="ARBA00022475"/>
    </source>
</evidence>
<feature type="binding site" evidence="6">
    <location>
        <position position="369"/>
    </location>
    <ligand>
        <name>Zn(2+)</name>
        <dbReference type="ChEBI" id="CHEBI:29105"/>
    </ligand>
</feature>
<keyword evidence="4 6" id="KW-0862">Zinc</keyword>
<keyword evidence="8" id="KW-1185">Reference proteome</keyword>